<accession>A0AAN9Z8I5</accession>
<dbReference type="EMBL" id="JAZDUA010000099">
    <property type="protein sequence ID" value="KAK7868186.1"/>
    <property type="molecule type" value="Genomic_DNA"/>
</dbReference>
<dbReference type="GO" id="GO:0005634">
    <property type="term" value="C:nucleus"/>
    <property type="evidence" value="ECO:0007669"/>
    <property type="project" value="UniProtKB-SubCell"/>
</dbReference>
<feature type="compositionally biased region" description="Basic and acidic residues" evidence="9">
    <location>
        <begin position="253"/>
        <end position="277"/>
    </location>
</feature>
<feature type="domain" description="SDE2-like" evidence="10">
    <location>
        <begin position="63"/>
        <end position="160"/>
    </location>
</feature>
<comment type="caution">
    <text evidence="11">The sequence shown here is derived from an EMBL/GenBank/DDBJ whole genome shotgun (WGS) entry which is preliminary data.</text>
</comment>
<keyword evidence="5" id="KW-0507">mRNA processing</keyword>
<dbReference type="InterPro" id="IPR051421">
    <property type="entry name" value="RNA_Proc_DNA_Dmg_Regulator"/>
</dbReference>
<keyword evidence="8" id="KW-0131">Cell cycle</keyword>
<name>A0AAN9Z8I5_9ORTH</name>
<dbReference type="PANTHER" id="PTHR12786">
    <property type="entry name" value="SPLICING FACTOR SF3A-RELATED"/>
    <property type="match status" value="1"/>
</dbReference>
<dbReference type="PANTHER" id="PTHR12786:SF1">
    <property type="entry name" value="SPLICING REGULATOR SDE2"/>
    <property type="match status" value="1"/>
</dbReference>
<evidence type="ECO:0000313" key="12">
    <source>
        <dbReference type="Proteomes" id="UP001378592"/>
    </source>
</evidence>
<dbReference type="GO" id="GO:0008380">
    <property type="term" value="P:RNA splicing"/>
    <property type="evidence" value="ECO:0007669"/>
    <property type="project" value="UniProtKB-KW"/>
</dbReference>
<evidence type="ECO:0000256" key="7">
    <source>
        <dbReference type="ARBA" id="ARBA00023242"/>
    </source>
</evidence>
<dbReference type="Proteomes" id="UP001378592">
    <property type="component" value="Unassembled WGS sequence"/>
</dbReference>
<keyword evidence="12" id="KW-1185">Reference proteome</keyword>
<feature type="compositionally biased region" description="Polar residues" evidence="9">
    <location>
        <begin position="278"/>
        <end position="289"/>
    </location>
</feature>
<feature type="compositionally biased region" description="Basic and acidic residues" evidence="9">
    <location>
        <begin position="213"/>
        <end position="236"/>
    </location>
</feature>
<evidence type="ECO:0000256" key="8">
    <source>
        <dbReference type="ARBA" id="ARBA00023306"/>
    </source>
</evidence>
<comment type="similarity">
    <text evidence="3">Belongs to the SDE2 family.</text>
</comment>
<evidence type="ECO:0000256" key="1">
    <source>
        <dbReference type="ARBA" id="ARBA00004123"/>
    </source>
</evidence>
<dbReference type="AlphaFoldDB" id="A0AAN9Z8I5"/>
<evidence type="ECO:0000313" key="11">
    <source>
        <dbReference type="EMBL" id="KAK7868186.1"/>
    </source>
</evidence>
<evidence type="ECO:0000256" key="4">
    <source>
        <dbReference type="ARBA" id="ARBA00022490"/>
    </source>
</evidence>
<feature type="compositionally biased region" description="Basic and acidic residues" evidence="9">
    <location>
        <begin position="290"/>
        <end position="307"/>
    </location>
</feature>
<evidence type="ECO:0000256" key="6">
    <source>
        <dbReference type="ARBA" id="ARBA00023187"/>
    </source>
</evidence>
<evidence type="ECO:0000256" key="9">
    <source>
        <dbReference type="SAM" id="MobiDB-lite"/>
    </source>
</evidence>
<proteinExistence type="inferred from homology"/>
<keyword evidence="4" id="KW-0963">Cytoplasm</keyword>
<evidence type="ECO:0000256" key="3">
    <source>
        <dbReference type="ARBA" id="ARBA00008726"/>
    </source>
</evidence>
<reference evidence="11 12" key="1">
    <citation type="submission" date="2024-03" db="EMBL/GenBank/DDBJ databases">
        <title>The genome assembly and annotation of the cricket Gryllus longicercus Weissman &amp; Gray.</title>
        <authorList>
            <person name="Szrajer S."/>
            <person name="Gray D."/>
            <person name="Ylla G."/>
        </authorList>
    </citation>
    <scope>NUCLEOTIDE SEQUENCE [LARGE SCALE GENOMIC DNA]</scope>
    <source>
        <strain evidence="11">DAG 2021-001</strain>
        <tissue evidence="11">Whole body minus gut</tissue>
    </source>
</reference>
<dbReference type="GO" id="GO:0006397">
    <property type="term" value="P:mRNA processing"/>
    <property type="evidence" value="ECO:0007669"/>
    <property type="project" value="UniProtKB-KW"/>
</dbReference>
<dbReference type="InterPro" id="IPR053822">
    <property type="entry name" value="SDE2-like_dom"/>
</dbReference>
<feature type="region of interest" description="Disordered" evidence="9">
    <location>
        <begin position="201"/>
        <end position="241"/>
    </location>
</feature>
<dbReference type="Pfam" id="PF22782">
    <property type="entry name" value="SDE2"/>
    <property type="match status" value="1"/>
</dbReference>
<feature type="region of interest" description="Disordered" evidence="9">
    <location>
        <begin position="253"/>
        <end position="315"/>
    </location>
</feature>
<sequence length="315" mass="35597">MSVWVHLDKLSLQLEGPVVLRDLKIELLGENAHHIYFTNNGRKLPENAIIKEGVVRAYSRVLGGKGGFGSMLRAIGAQIEKTTNREACRDLSGRRLRDINEEKRLKNWIAQQAEREREAAEKRKKKLERLCFEPKHDFSDQNYEKARTELTEKVHDAVEQGFRSASTSTCTTESKRKLELQGGSQIKKKKSCLWVDDFDEDDISSNDSDSDGEEIRGDNKQNLKDFVEESKLKEEKDTEDNLYNCSQELKENLKQEGNCAEHENPRNKEVSSCDQSEKTSPTSEASLSPESDKSDVCSDSSTSERDSGIASNASC</sequence>
<organism evidence="11 12">
    <name type="scientific">Gryllus longicercus</name>
    <dbReference type="NCBI Taxonomy" id="2509291"/>
    <lineage>
        <taxon>Eukaryota</taxon>
        <taxon>Metazoa</taxon>
        <taxon>Ecdysozoa</taxon>
        <taxon>Arthropoda</taxon>
        <taxon>Hexapoda</taxon>
        <taxon>Insecta</taxon>
        <taxon>Pterygota</taxon>
        <taxon>Neoptera</taxon>
        <taxon>Polyneoptera</taxon>
        <taxon>Orthoptera</taxon>
        <taxon>Ensifera</taxon>
        <taxon>Gryllidea</taxon>
        <taxon>Grylloidea</taxon>
        <taxon>Gryllidae</taxon>
        <taxon>Gryllinae</taxon>
        <taxon>Gryllus</taxon>
    </lineage>
</organism>
<keyword evidence="7" id="KW-0539">Nucleus</keyword>
<protein>
    <recommendedName>
        <fullName evidence="10">SDE2-like domain-containing protein</fullName>
    </recommendedName>
</protein>
<feature type="compositionally biased region" description="Acidic residues" evidence="9">
    <location>
        <begin position="201"/>
        <end position="212"/>
    </location>
</feature>
<evidence type="ECO:0000256" key="2">
    <source>
        <dbReference type="ARBA" id="ARBA00004496"/>
    </source>
</evidence>
<gene>
    <name evidence="11" type="ORF">R5R35_003053</name>
</gene>
<comment type="subcellular location">
    <subcellularLocation>
        <location evidence="2">Cytoplasm</location>
    </subcellularLocation>
    <subcellularLocation>
        <location evidence="1">Nucleus</location>
    </subcellularLocation>
</comment>
<keyword evidence="6" id="KW-0508">mRNA splicing</keyword>
<evidence type="ECO:0000256" key="5">
    <source>
        <dbReference type="ARBA" id="ARBA00022664"/>
    </source>
</evidence>
<evidence type="ECO:0000259" key="10">
    <source>
        <dbReference type="Pfam" id="PF22782"/>
    </source>
</evidence>
<dbReference type="GO" id="GO:0005737">
    <property type="term" value="C:cytoplasm"/>
    <property type="evidence" value="ECO:0007669"/>
    <property type="project" value="UniProtKB-SubCell"/>
</dbReference>